<dbReference type="Proteomes" id="UP001372834">
    <property type="component" value="Unassembled WGS sequence"/>
</dbReference>
<dbReference type="Pfam" id="PF14646">
    <property type="entry name" value="MYCBPAP"/>
    <property type="match status" value="1"/>
</dbReference>
<evidence type="ECO:0000313" key="1">
    <source>
        <dbReference type="EMBL" id="KAK6644259.1"/>
    </source>
</evidence>
<evidence type="ECO:0000313" key="2">
    <source>
        <dbReference type="Proteomes" id="UP001372834"/>
    </source>
</evidence>
<sequence length="745" mass="85671">MSESVTAFTDETEECKKSGFVIVKPHYLAKKCALRATSQRLPEVDKLPKIKGTPTTNVSKNKLQSHGAELESWMKESYHLSLPKLTSLKRRRPDAGEPYGPNLPKALFCFEKTPLTHGKHTQRPLALISDPEIVESFQGEDNASETSVAGPSQCHRVFRVPSAELQLDETNVTESKVEEHDALKNWNVWCKRLKSIQETIKKKTGRNECDMVLNSLYEHRKASFGFEFLRKLNLTVAKDGSCNRMELTCVNVKWQRTENQRTVDGRRAEMDCTSQSGDKKKKKKDQADFPVEFIDLPIPSKIERNLLSEEKKHLGTLTKTTKIRKCNMKEIKVPKPEMDKLAVVGQAINLRSASKQEQVESVDVPKIYVQLSPDDESNDTTGRASIFSLTINGREVTYEFDLVDLREPLDDDSLRTWEVQFGLKEVGNLYENTVVVENRGTIAVSYEWVKRKPVQRQSLNSLQPSHYEPWFFFNKNPGIFVPGQKYRLNFFLHPNKSGVRTEIWYLKTYPSIFPNDRCAKFILTCVATGDNPQAELDIIENYLTRREAQSAVRIILDNLIGDLVRPDFGLNPIEYRSLLSEKDIFESHNSKHYYKSNLVEELKEMFHETDVIDQIWFQVICRRQDEWDLSFSTLVNVIRTCVVEKDKKERFLRRTSEIAKQLLKPVCVKTKSNKKYNQVYQVLCGMVNHMEADYERLGETEGGEKNTSECGETVSTTSSNVTQLETNRISFYLIIYIKVLVPVTE</sequence>
<proteinExistence type="predicted"/>
<reference evidence="1 2" key="1">
    <citation type="submission" date="2023-10" db="EMBL/GenBank/DDBJ databases">
        <title>Genomes of two closely related lineages of the louse Polyplax serrata with different host specificities.</title>
        <authorList>
            <person name="Martinu J."/>
            <person name="Tarabai H."/>
            <person name="Stefka J."/>
            <person name="Hypsa V."/>
        </authorList>
    </citation>
    <scope>NUCLEOTIDE SEQUENCE [LARGE SCALE GENOMIC DNA]</scope>
    <source>
        <strain evidence="1">HR10_N</strain>
    </source>
</reference>
<accession>A0AAN8XNQ8</accession>
<dbReference type="InterPro" id="IPR032707">
    <property type="entry name" value="MYCBPAP"/>
</dbReference>
<organism evidence="1 2">
    <name type="scientific">Polyplax serrata</name>
    <name type="common">Common mouse louse</name>
    <dbReference type="NCBI Taxonomy" id="468196"/>
    <lineage>
        <taxon>Eukaryota</taxon>
        <taxon>Metazoa</taxon>
        <taxon>Ecdysozoa</taxon>
        <taxon>Arthropoda</taxon>
        <taxon>Hexapoda</taxon>
        <taxon>Insecta</taxon>
        <taxon>Pterygota</taxon>
        <taxon>Neoptera</taxon>
        <taxon>Paraneoptera</taxon>
        <taxon>Psocodea</taxon>
        <taxon>Troctomorpha</taxon>
        <taxon>Phthiraptera</taxon>
        <taxon>Anoplura</taxon>
        <taxon>Polyplacidae</taxon>
        <taxon>Polyplax</taxon>
    </lineage>
</organism>
<dbReference type="EMBL" id="JAWJWE010000001">
    <property type="protein sequence ID" value="KAK6644259.1"/>
    <property type="molecule type" value="Genomic_DNA"/>
</dbReference>
<dbReference type="PANTHER" id="PTHR48421:SF1">
    <property type="entry name" value="MYCBP-ASSOCIATED PROTEIN"/>
    <property type="match status" value="1"/>
</dbReference>
<dbReference type="AlphaFoldDB" id="A0AAN8XNQ8"/>
<dbReference type="PANTHER" id="PTHR48421">
    <property type="entry name" value="MYCBP-ASSOCIATED PROTEIN"/>
    <property type="match status" value="1"/>
</dbReference>
<name>A0AAN8XNQ8_POLSC</name>
<protein>
    <recommendedName>
        <fullName evidence="3">MYCBP-associated protein</fullName>
    </recommendedName>
</protein>
<evidence type="ECO:0008006" key="3">
    <source>
        <dbReference type="Google" id="ProtNLM"/>
    </source>
</evidence>
<comment type="caution">
    <text evidence="1">The sequence shown here is derived from an EMBL/GenBank/DDBJ whole genome shotgun (WGS) entry which is preliminary data.</text>
</comment>
<gene>
    <name evidence="1" type="ORF">RUM43_000526</name>
</gene>